<dbReference type="GO" id="GO:0016020">
    <property type="term" value="C:membrane"/>
    <property type="evidence" value="ECO:0007669"/>
    <property type="project" value="UniProtKB-SubCell"/>
</dbReference>
<dbReference type="InterPro" id="IPR036259">
    <property type="entry name" value="MFS_trans_sf"/>
</dbReference>
<feature type="transmembrane region" description="Helical" evidence="7">
    <location>
        <begin position="99"/>
        <end position="124"/>
    </location>
</feature>
<dbReference type="Gene3D" id="1.20.1250.20">
    <property type="entry name" value="MFS general substrate transporter like domains"/>
    <property type="match status" value="1"/>
</dbReference>
<keyword evidence="5 7" id="KW-0472">Membrane</keyword>
<feature type="region of interest" description="Disordered" evidence="6">
    <location>
        <begin position="35"/>
        <end position="78"/>
    </location>
</feature>
<dbReference type="Proteomes" id="UP000007797">
    <property type="component" value="Unassembled WGS sequence"/>
</dbReference>
<feature type="transmembrane region" description="Helical" evidence="7">
    <location>
        <begin position="477"/>
        <end position="504"/>
    </location>
</feature>
<evidence type="ECO:0000256" key="1">
    <source>
        <dbReference type="ARBA" id="ARBA00004141"/>
    </source>
</evidence>
<feature type="transmembrane region" description="Helical" evidence="7">
    <location>
        <begin position="216"/>
        <end position="238"/>
    </location>
</feature>
<protein>
    <recommendedName>
        <fullName evidence="10">Major facilitator superfamily (MFS) profile domain-containing protein</fullName>
    </recommendedName>
</protein>
<keyword evidence="3 7" id="KW-0812">Transmembrane</keyword>
<sequence>MTIQESEDIINNDDDETSQFQDLQIVDEDGIGGASYIITSDQHGDDSGDENGVSPKSLIKKKNQEIDNEEEQEQDNVPLKEEKSSMVKDFNLTSEEKTLGYYIGFLASTYYASQLFSSFFWGWFSNYKGRRPSVLIGLLGSMTYSTNQARAFSFIGLSWSIGGIVAPLIGGLFSNVCKQYPGLFDPDQEENIMSSSADSGSNQITSSSSIFCKFPYMLPNLMCVTFSIIGFVLAYFYLAESKTFTIKYSKSSLSLAKKYRQKAGGGTSSTNTSGVLGHIKQLSKRVRTLFRSTMGTFNLLDTKERGGNIQDEDGVDDDADLERADDLPQLGSSIEMQSDGEDEDLSENPRSVYELIKDKPVIYSCLVYALLGFMFTIFEEGFPVFAPITRTINPNTGEPEGGGYGFSSRDIGILQSTAGIFAFFIQTFVFPPIAKWLGLVKSFRLSLLIVLPAWIFLPELSRFTIAKVGSTVAQHPTIFWILLFPTYLMQSFASEISFITIIVMISNSALPKDMGLCNSIGMFLVSISRTFGPIIGSSLLAYTVSHDLFYPFDYHFLFVLLAVLAVMLFIVSFKLPFSLNYPKDIAIQMEEMGPNAKPPPLSAPVH</sequence>
<evidence type="ECO:0000256" key="3">
    <source>
        <dbReference type="ARBA" id="ARBA00022692"/>
    </source>
</evidence>
<feature type="transmembrane region" description="Helical" evidence="7">
    <location>
        <begin position="516"/>
        <end position="542"/>
    </location>
</feature>
<feature type="transmembrane region" description="Helical" evidence="7">
    <location>
        <begin position="436"/>
        <end position="457"/>
    </location>
</feature>
<dbReference type="RefSeq" id="XP_004355508.1">
    <property type="nucleotide sequence ID" value="XM_004355455.1"/>
</dbReference>
<dbReference type="GeneID" id="14869903"/>
<keyword evidence="2" id="KW-0813">Transport</keyword>
<dbReference type="PANTHER" id="PTHR23504">
    <property type="entry name" value="MAJOR FACILITATOR SUPERFAMILY DOMAIN-CONTAINING PROTEIN 10"/>
    <property type="match status" value="1"/>
</dbReference>
<dbReference type="PANTHER" id="PTHR23504:SF4">
    <property type="entry name" value="MAJOR FACILITATOR SUPERFAMILY (MFS) PROFILE DOMAIN-CONTAINING PROTEIN"/>
    <property type="match status" value="1"/>
</dbReference>
<name>F4Q4L5_CACFS</name>
<feature type="transmembrane region" description="Helical" evidence="7">
    <location>
        <begin position="151"/>
        <end position="173"/>
    </location>
</feature>
<dbReference type="SUPFAM" id="SSF103473">
    <property type="entry name" value="MFS general substrate transporter"/>
    <property type="match status" value="1"/>
</dbReference>
<accession>F4Q4L5</accession>
<evidence type="ECO:0000256" key="5">
    <source>
        <dbReference type="ARBA" id="ARBA00023136"/>
    </source>
</evidence>
<reference evidence="9" key="1">
    <citation type="journal article" date="2011" name="Genome Res.">
        <title>Phylogeny-wide analysis of social amoeba genomes highlights ancient origins for complex intercellular communication.</title>
        <authorList>
            <person name="Heidel A.J."/>
            <person name="Lawal H.M."/>
            <person name="Felder M."/>
            <person name="Schilde C."/>
            <person name="Helps N.R."/>
            <person name="Tunggal B."/>
            <person name="Rivero F."/>
            <person name="John U."/>
            <person name="Schleicher M."/>
            <person name="Eichinger L."/>
            <person name="Platzer M."/>
            <person name="Noegel A.A."/>
            <person name="Schaap P."/>
            <person name="Gloeckner G."/>
        </authorList>
    </citation>
    <scope>NUCLEOTIDE SEQUENCE [LARGE SCALE GENOMIC DNA]</scope>
    <source>
        <strain evidence="9">SH3</strain>
    </source>
</reference>
<evidence type="ECO:0000313" key="9">
    <source>
        <dbReference type="Proteomes" id="UP000007797"/>
    </source>
</evidence>
<evidence type="ECO:0000256" key="2">
    <source>
        <dbReference type="ARBA" id="ARBA00022448"/>
    </source>
</evidence>
<keyword evidence="4 7" id="KW-1133">Transmembrane helix</keyword>
<evidence type="ECO:0000256" key="6">
    <source>
        <dbReference type="SAM" id="MobiDB-lite"/>
    </source>
</evidence>
<feature type="transmembrane region" description="Helical" evidence="7">
    <location>
        <begin position="360"/>
        <end position="378"/>
    </location>
</feature>
<dbReference type="AlphaFoldDB" id="F4Q4L5"/>
<evidence type="ECO:0008006" key="10">
    <source>
        <dbReference type="Google" id="ProtNLM"/>
    </source>
</evidence>
<evidence type="ECO:0000313" key="8">
    <source>
        <dbReference type="EMBL" id="EGG17024.1"/>
    </source>
</evidence>
<dbReference type="EMBL" id="GL883021">
    <property type="protein sequence ID" value="EGG17024.1"/>
    <property type="molecule type" value="Genomic_DNA"/>
</dbReference>
<organism evidence="8 9">
    <name type="scientific">Cavenderia fasciculata</name>
    <name type="common">Slime mold</name>
    <name type="synonym">Dictyostelium fasciculatum</name>
    <dbReference type="NCBI Taxonomy" id="261658"/>
    <lineage>
        <taxon>Eukaryota</taxon>
        <taxon>Amoebozoa</taxon>
        <taxon>Evosea</taxon>
        <taxon>Eumycetozoa</taxon>
        <taxon>Dictyostelia</taxon>
        <taxon>Acytosteliales</taxon>
        <taxon>Cavenderiaceae</taxon>
        <taxon>Cavenderia</taxon>
    </lineage>
</organism>
<comment type="subcellular location">
    <subcellularLocation>
        <location evidence="1">Membrane</location>
        <topology evidence="1">Multi-pass membrane protein</topology>
    </subcellularLocation>
</comment>
<dbReference type="OMA" id="PWKELQP"/>
<feature type="transmembrane region" description="Helical" evidence="7">
    <location>
        <begin position="554"/>
        <end position="573"/>
    </location>
</feature>
<gene>
    <name evidence="8" type="ORF">DFA_08005</name>
</gene>
<evidence type="ECO:0000256" key="7">
    <source>
        <dbReference type="SAM" id="Phobius"/>
    </source>
</evidence>
<keyword evidence="9" id="KW-1185">Reference proteome</keyword>
<proteinExistence type="predicted"/>
<dbReference type="KEGG" id="dfa:DFA_08005"/>
<feature type="transmembrane region" description="Helical" evidence="7">
    <location>
        <begin position="411"/>
        <end position="429"/>
    </location>
</feature>
<dbReference type="OrthoDB" id="419616at2759"/>
<evidence type="ECO:0000256" key="4">
    <source>
        <dbReference type="ARBA" id="ARBA00022989"/>
    </source>
</evidence>